<evidence type="ECO:0000256" key="11">
    <source>
        <dbReference type="ARBA" id="ARBA00023225"/>
    </source>
</evidence>
<evidence type="ECO:0000256" key="8">
    <source>
        <dbReference type="ARBA" id="ARBA00022927"/>
    </source>
</evidence>
<dbReference type="PANTHER" id="PTHR30531:SF12">
    <property type="entry name" value="FLAGELLAR BIOSYNTHETIC PROTEIN FLHB"/>
    <property type="match status" value="1"/>
</dbReference>
<organism evidence="15 16">
    <name type="scientific">Desulforhabdus amnigena</name>
    <dbReference type="NCBI Taxonomy" id="40218"/>
    <lineage>
        <taxon>Bacteria</taxon>
        <taxon>Pseudomonadati</taxon>
        <taxon>Thermodesulfobacteriota</taxon>
        <taxon>Syntrophobacteria</taxon>
        <taxon>Syntrophobacterales</taxon>
        <taxon>Syntrophobacteraceae</taxon>
        <taxon>Desulforhabdus</taxon>
    </lineage>
</organism>
<evidence type="ECO:0000313" key="15">
    <source>
        <dbReference type="EMBL" id="GLI33572.1"/>
    </source>
</evidence>
<feature type="transmembrane region" description="Helical" evidence="13">
    <location>
        <begin position="83"/>
        <end position="108"/>
    </location>
</feature>
<dbReference type="PANTHER" id="PTHR30531">
    <property type="entry name" value="FLAGELLAR BIOSYNTHETIC PROTEIN FLHB"/>
    <property type="match status" value="1"/>
</dbReference>
<comment type="function">
    <text evidence="12 13">Required for formation of the rod structure in the basal body of the flagellar apparatus. Together with FliI and FliH, may constitute the export apparatus of flagellin.</text>
</comment>
<evidence type="ECO:0000256" key="14">
    <source>
        <dbReference type="SAM" id="MobiDB-lite"/>
    </source>
</evidence>
<keyword evidence="15" id="KW-0282">Flagellum</keyword>
<keyword evidence="16" id="KW-1185">Reference proteome</keyword>
<evidence type="ECO:0000256" key="6">
    <source>
        <dbReference type="ARBA" id="ARBA00022692"/>
    </source>
</evidence>
<reference evidence="15" key="1">
    <citation type="submission" date="2022-12" db="EMBL/GenBank/DDBJ databases">
        <title>Reference genome sequencing for broad-spectrum identification of bacterial and archaeal isolates by mass spectrometry.</title>
        <authorList>
            <person name="Sekiguchi Y."/>
            <person name="Tourlousse D.M."/>
        </authorList>
    </citation>
    <scope>NUCLEOTIDE SEQUENCE</scope>
    <source>
        <strain evidence="15">ASRB1</strain>
    </source>
</reference>
<accession>A0A9W6FRI4</accession>
<dbReference type="Pfam" id="PF01312">
    <property type="entry name" value="Bac_export_2"/>
    <property type="match status" value="1"/>
</dbReference>
<keyword evidence="8 13" id="KW-0653">Protein transport</keyword>
<dbReference type="SUPFAM" id="SSF160544">
    <property type="entry name" value="EscU C-terminal domain-like"/>
    <property type="match status" value="1"/>
</dbReference>
<evidence type="ECO:0000256" key="2">
    <source>
        <dbReference type="ARBA" id="ARBA00010690"/>
    </source>
</evidence>
<feature type="transmembrane region" description="Helical" evidence="13">
    <location>
        <begin position="142"/>
        <end position="163"/>
    </location>
</feature>
<name>A0A9W6FRI4_9BACT</name>
<feature type="region of interest" description="Disordered" evidence="14">
    <location>
        <begin position="1"/>
        <end position="24"/>
    </location>
</feature>
<evidence type="ECO:0000256" key="4">
    <source>
        <dbReference type="ARBA" id="ARBA00022448"/>
    </source>
</evidence>
<evidence type="ECO:0000256" key="7">
    <source>
        <dbReference type="ARBA" id="ARBA00022795"/>
    </source>
</evidence>
<evidence type="ECO:0000256" key="10">
    <source>
        <dbReference type="ARBA" id="ARBA00023136"/>
    </source>
</evidence>
<keyword evidence="11 13" id="KW-1006">Bacterial flagellum protein export</keyword>
<keyword evidence="6 13" id="KW-0812">Transmembrane</keyword>
<dbReference type="InterPro" id="IPR029025">
    <property type="entry name" value="T3SS_substrate_exporter_C"/>
</dbReference>
<feature type="transmembrane region" description="Helical" evidence="13">
    <location>
        <begin position="192"/>
        <end position="213"/>
    </location>
</feature>
<protein>
    <recommendedName>
        <fullName evidence="3 13">Flagellar biosynthetic protein FlhB</fullName>
    </recommendedName>
</protein>
<evidence type="ECO:0000256" key="1">
    <source>
        <dbReference type="ARBA" id="ARBA00004651"/>
    </source>
</evidence>
<dbReference type="NCBIfam" id="TIGR00328">
    <property type="entry name" value="flhB"/>
    <property type="match status" value="1"/>
</dbReference>
<evidence type="ECO:0000256" key="3">
    <source>
        <dbReference type="ARBA" id="ARBA00021622"/>
    </source>
</evidence>
<proteinExistence type="inferred from homology"/>
<dbReference type="Proteomes" id="UP001144372">
    <property type="component" value="Unassembled WGS sequence"/>
</dbReference>
<dbReference type="GO" id="GO:0005886">
    <property type="term" value="C:plasma membrane"/>
    <property type="evidence" value="ECO:0007669"/>
    <property type="project" value="UniProtKB-SubCell"/>
</dbReference>
<dbReference type="RefSeq" id="WP_281792646.1">
    <property type="nucleotide sequence ID" value="NZ_BSDR01000001.1"/>
</dbReference>
<dbReference type="InterPro" id="IPR006135">
    <property type="entry name" value="T3SS_substrate_exporter"/>
</dbReference>
<dbReference type="PRINTS" id="PR00950">
    <property type="entry name" value="TYPE3IMSPROT"/>
</dbReference>
<keyword evidence="15" id="KW-0966">Cell projection</keyword>
<dbReference type="FunFam" id="3.40.1690.10:FF:000001">
    <property type="entry name" value="Flagellar biosynthetic protein FlhB"/>
    <property type="match status" value="1"/>
</dbReference>
<evidence type="ECO:0000313" key="16">
    <source>
        <dbReference type="Proteomes" id="UP001144372"/>
    </source>
</evidence>
<comment type="caution">
    <text evidence="15">The sequence shown here is derived from an EMBL/GenBank/DDBJ whole genome shotgun (WGS) entry which is preliminary data.</text>
</comment>
<keyword evidence="4 13" id="KW-0813">Transport</keyword>
<dbReference type="EMBL" id="BSDR01000001">
    <property type="protein sequence ID" value="GLI33572.1"/>
    <property type="molecule type" value="Genomic_DNA"/>
</dbReference>
<dbReference type="Gene3D" id="6.10.250.2080">
    <property type="match status" value="1"/>
</dbReference>
<evidence type="ECO:0000256" key="13">
    <source>
        <dbReference type="RuleBase" id="RU364091"/>
    </source>
</evidence>
<comment type="similarity">
    <text evidence="2 13">Belongs to the type III secretion exporter family.</text>
</comment>
<keyword evidence="15" id="KW-0969">Cilium</keyword>
<keyword evidence="9 13" id="KW-1133">Transmembrane helix</keyword>
<comment type="subcellular location">
    <subcellularLocation>
        <location evidence="1">Cell membrane</location>
        <topology evidence="1">Multi-pass membrane protein</topology>
    </subcellularLocation>
</comment>
<evidence type="ECO:0000256" key="5">
    <source>
        <dbReference type="ARBA" id="ARBA00022475"/>
    </source>
</evidence>
<keyword evidence="7 13" id="KW-1005">Bacterial flagellum biogenesis</keyword>
<dbReference type="GO" id="GO:0009306">
    <property type="term" value="P:protein secretion"/>
    <property type="evidence" value="ECO:0007669"/>
    <property type="project" value="InterPro"/>
</dbReference>
<evidence type="ECO:0000256" key="9">
    <source>
        <dbReference type="ARBA" id="ARBA00022989"/>
    </source>
</evidence>
<dbReference type="Gene3D" id="3.40.1690.10">
    <property type="entry name" value="secretion proteins EscU"/>
    <property type="match status" value="1"/>
</dbReference>
<feature type="transmembrane region" description="Helical" evidence="13">
    <location>
        <begin position="31"/>
        <end position="52"/>
    </location>
</feature>
<dbReference type="GO" id="GO:0044780">
    <property type="term" value="P:bacterial-type flagellum assembly"/>
    <property type="evidence" value="ECO:0007669"/>
    <property type="project" value="InterPro"/>
</dbReference>
<dbReference type="InterPro" id="IPR006136">
    <property type="entry name" value="FlhB"/>
</dbReference>
<keyword evidence="10 13" id="KW-0472">Membrane</keyword>
<evidence type="ECO:0000256" key="12">
    <source>
        <dbReference type="ARBA" id="ARBA00025078"/>
    </source>
</evidence>
<gene>
    <name evidence="13 15" type="primary">flhB</name>
    <name evidence="15" type="ORF">DAMNIGENAA_10050</name>
</gene>
<dbReference type="AlphaFoldDB" id="A0A9W6FRI4"/>
<sequence>MSGGQDRSEKPTEKKLREARERGQIPKSRELNSAAVLLGGGMVLYLSNGVIFDQFGQMLRELWSQGFSSTLTLPSVKESMGHVLIHFFTMIAPTVISILLIAVGINIIQTRGLNFSLKAVQPKFSKLNPFQGLKQIFSIRSLIELVKSILKIMIVGWVVYSVFRDGEDLFLPMVQQELPQILEVFGHLSLKLLVRVSLIMIVLGIADYCYQAWQHRKDLMMTKQEVKEEHKQSEGNPQIKSRIRSIQRALARQRMMAKVPKATAIVVNPTHYAVALQYKQQMEAPKVVAKGVDFVARKIIEVGRKHGVPVIQNPPLARALYQEVKLEGTIPISLYRAVAKVLAYVYQQKQTRTK</sequence>
<keyword evidence="5 13" id="KW-1003">Cell membrane</keyword>